<sequence length="979" mass="112738">MSNGKTASQLLLAQQREWERGSITAPLDALQLLNVAMLKTYGEHNFDAINIILSSDIPDNQLKQLRRDVNDLSADTIVYYDLDQHMCRHIARTYSNTDLPLKECYERMLQQTDMLYIMTMRLSQAGYRDRFQRYSSHREFMHAITWFYFTFDALHVEMLGRIIYLIHIIITQLSTPLRIKDIINPSLFRDMILGRAQKYPIMRMINACGIIGHLSTDSMSYDLTNAALGYCLTGKKAPMSELNTENRILTDSYLAIFLGLQYASFHIRYLGVAAASIFCETSSDLFNAPIVQTYLTKKSSIAWFKSSPPGVFLLRDILLIRGFRSVEVGGTESQKEQSPFAGASMIKCCLELRKNQYTSVFFNTFLKMLLSGEYGAMHKQHLLTAGIIKYFFYALSEYFSSQLATIACKAINGIREYNIFPLVREHIRTRPWIAKRHTSIRVPPDAISTAMYEYQEVPINTHNMATHSIFLKLVFRFFLVQSPSDSTHQFPISYLLSPTELSIMHLPIPLHYDIFGCGSHPLTSKGFISTLIDLFIYMPLGDTRRQWLYIIIACLIKGALSFEKSYFSKYKIFDYVINVLKFHRSWLDLSIPDFEKETISALDILGALIYRNTKFIQKKFDSNPSNAQLLLECLTHSVNLSSSCLRSCVQTVAEVVEEYRQVFKCNRTNWIGVDLSISSSSTFMARIQSNTESQLLHTIAINWVNIISFLFSMRIEALQPPTISIITTALAMLDTTHFHSKDSAGNILRSALLGPLLYLKLNKHEIEKEFTVSEGIRNTFADRGIRFSRQKVIYYFQQYCNEHIDTAFKNCTEEELKAMYQKYSKCPPPFSIPSSMSKCGTFEMRFPWENIMSYLAELSLRSHFCNTSQKGTEWNLYGHALLESQTLDNILYNNPCPDTITTYRMMRAWLTTSLIRTDRTRWRAYGTNTNIPRLRMICQNLLEELKLLICEVYGHEVLKRLLNTEGPTQPILFDGESNE</sequence>
<dbReference type="Proteomes" id="UP000008974">
    <property type="component" value="Unassembled WGS sequence"/>
</dbReference>
<accession>E1F4D0</accession>
<evidence type="ECO:0000313" key="2">
    <source>
        <dbReference type="Proteomes" id="UP000008974"/>
    </source>
</evidence>
<organism evidence="1 2">
    <name type="scientific">Giardia intestinalis (strain P15)</name>
    <name type="common">Giardia lamblia</name>
    <dbReference type="NCBI Taxonomy" id="658858"/>
    <lineage>
        <taxon>Eukaryota</taxon>
        <taxon>Metamonada</taxon>
        <taxon>Diplomonadida</taxon>
        <taxon>Hexamitidae</taxon>
        <taxon>Giardiinae</taxon>
        <taxon>Giardia</taxon>
    </lineage>
</organism>
<dbReference type="OMA" id="IMRMINA"/>
<dbReference type="VEuPathDB" id="GiardiaDB:GLP15_2831"/>
<name>E1F4D0_GIAIA</name>
<reference evidence="1 2" key="1">
    <citation type="journal article" date="2010" name="BMC Genomics">
        <title>Genome analysis and comparative genomics of a Giardia intestinalis assemblage E isolate.</title>
        <authorList>
            <person name="Jerlstrom-Hultqvist J."/>
            <person name="Franzen O."/>
            <person name="Ankarklev J."/>
            <person name="Xu F."/>
            <person name="Nohynkova E."/>
            <person name="Andersson J.O."/>
            <person name="Svard S.G."/>
            <person name="Andersson B."/>
        </authorList>
    </citation>
    <scope>NUCLEOTIDE SEQUENCE [LARGE SCALE GENOMIC DNA]</scope>
    <source>
        <strain evidence="1 2">P15</strain>
    </source>
</reference>
<dbReference type="EMBL" id="ACVC01000166">
    <property type="protein sequence ID" value="EFO62690.1"/>
    <property type="molecule type" value="Genomic_DNA"/>
</dbReference>
<dbReference type="AlphaFoldDB" id="E1F4D0"/>
<evidence type="ECO:0000313" key="1">
    <source>
        <dbReference type="EMBL" id="EFO62690.1"/>
    </source>
</evidence>
<proteinExistence type="predicted"/>
<dbReference type="OrthoDB" id="10251098at2759"/>
<protein>
    <submittedName>
        <fullName evidence="1">Uncharacterized protein</fullName>
    </submittedName>
</protein>
<comment type="caution">
    <text evidence="1">The sequence shown here is derived from an EMBL/GenBank/DDBJ whole genome shotgun (WGS) entry which is preliminary data.</text>
</comment>
<gene>
    <name evidence="1" type="ORF">GLP15_2831</name>
</gene>